<feature type="compositionally biased region" description="Polar residues" evidence="1">
    <location>
        <begin position="49"/>
        <end position="67"/>
    </location>
</feature>
<dbReference type="Proteomes" id="UP000324222">
    <property type="component" value="Unassembled WGS sequence"/>
</dbReference>
<name>A0A5B7KFR3_PORTR</name>
<reference evidence="2 3" key="1">
    <citation type="submission" date="2019-05" db="EMBL/GenBank/DDBJ databases">
        <title>Another draft genome of Portunus trituberculatus and its Hox gene families provides insights of decapod evolution.</title>
        <authorList>
            <person name="Jeong J.-H."/>
            <person name="Song I."/>
            <person name="Kim S."/>
            <person name="Choi T."/>
            <person name="Kim D."/>
            <person name="Ryu S."/>
            <person name="Kim W."/>
        </authorList>
    </citation>
    <scope>NUCLEOTIDE SEQUENCE [LARGE SCALE GENOMIC DNA]</scope>
    <source>
        <tissue evidence="2">Muscle</tissue>
    </source>
</reference>
<organism evidence="2 3">
    <name type="scientific">Portunus trituberculatus</name>
    <name type="common">Swimming crab</name>
    <name type="synonym">Neptunus trituberculatus</name>
    <dbReference type="NCBI Taxonomy" id="210409"/>
    <lineage>
        <taxon>Eukaryota</taxon>
        <taxon>Metazoa</taxon>
        <taxon>Ecdysozoa</taxon>
        <taxon>Arthropoda</taxon>
        <taxon>Crustacea</taxon>
        <taxon>Multicrustacea</taxon>
        <taxon>Malacostraca</taxon>
        <taxon>Eumalacostraca</taxon>
        <taxon>Eucarida</taxon>
        <taxon>Decapoda</taxon>
        <taxon>Pleocyemata</taxon>
        <taxon>Brachyura</taxon>
        <taxon>Eubrachyura</taxon>
        <taxon>Portunoidea</taxon>
        <taxon>Portunidae</taxon>
        <taxon>Portuninae</taxon>
        <taxon>Portunus</taxon>
    </lineage>
</organism>
<evidence type="ECO:0000313" key="3">
    <source>
        <dbReference type="Proteomes" id="UP000324222"/>
    </source>
</evidence>
<gene>
    <name evidence="2" type="ORF">E2C01_101799</name>
</gene>
<feature type="region of interest" description="Disordered" evidence="1">
    <location>
        <begin position="1"/>
        <end position="67"/>
    </location>
</feature>
<protein>
    <submittedName>
        <fullName evidence="2">Uncharacterized protein</fullName>
    </submittedName>
</protein>
<proteinExistence type="predicted"/>
<dbReference type="AlphaFoldDB" id="A0A5B7KFR3"/>
<keyword evidence="3" id="KW-1185">Reference proteome</keyword>
<comment type="caution">
    <text evidence="2">The sequence shown here is derived from an EMBL/GenBank/DDBJ whole genome shotgun (WGS) entry which is preliminary data.</text>
</comment>
<accession>A0A5B7KFR3</accession>
<dbReference type="EMBL" id="VSRR010148967">
    <property type="protein sequence ID" value="MPD06020.1"/>
    <property type="molecule type" value="Genomic_DNA"/>
</dbReference>
<sequence length="67" mass="7424">MWQRKKGSHMDGLLDNDQSAQREEEGKEGTVLTSSSPPPASRRGLGRQQRGTFSPPSESLSPFNRPK</sequence>
<evidence type="ECO:0000313" key="2">
    <source>
        <dbReference type="EMBL" id="MPD06020.1"/>
    </source>
</evidence>
<evidence type="ECO:0000256" key="1">
    <source>
        <dbReference type="SAM" id="MobiDB-lite"/>
    </source>
</evidence>